<keyword evidence="3" id="KW-1185">Reference proteome</keyword>
<feature type="compositionally biased region" description="Low complexity" evidence="1">
    <location>
        <begin position="521"/>
        <end position="536"/>
    </location>
</feature>
<dbReference type="AlphaFoldDB" id="A0A182UFX6"/>
<feature type="region of interest" description="Disordered" evidence="1">
    <location>
        <begin position="706"/>
        <end position="751"/>
    </location>
</feature>
<feature type="region of interest" description="Disordered" evidence="1">
    <location>
        <begin position="549"/>
        <end position="569"/>
    </location>
</feature>
<evidence type="ECO:0000256" key="1">
    <source>
        <dbReference type="SAM" id="MobiDB-lite"/>
    </source>
</evidence>
<evidence type="ECO:0000313" key="2">
    <source>
        <dbReference type="EnsemblMetazoa" id="AMEC019684-PA"/>
    </source>
</evidence>
<sequence>MYSSVAVEIISGLFACIQRFHRSLFFGTFPMCVSGTSLAASATCSNGSEFVWVKSSKSKSNACPICANRAGGILFASIASSGSTLPSPSTLALPSSFRPIVFSCFRTSARSLFCACRFSAVSYLPPGLSMICFRSYLLMVVSWLISFFVTCSALFCSRAESAAFTTAASRIEACVSSSACFSDSVLELSVAALSALADASDAASVGLKGTLRYVVSCVEAALESIRIASSAISLSMNDMGRSGWGWLLWNGKRKERLKMWITSYKSYAGLSSRSVRTAWEQHDKQETEVATDVYTKLAEDATYKLWELTNSIKTYSRHSSGRVTFDLVNEVLKDSDVPPIVGANSQPWDKIEYDGAYFFNSDEVLDLREEYIKHISLEQHNVPVLTTTWMAEADIAEDLIAMHNNICDAIFIGDEACFNTAIDILQYNRHTPSLMKLLLTKAIEMLGFEYTEATLRRTLVYLEALVQNYHVAHSDLTLELSLLSQLFVNLLVGPAGYVHAKLMQPNVPVPRPVTSLVGSDPQQQPQQQQQQQQQQQVLDNISPLFNNPMALLENNLPPAEDSNNSNSNATEELLRSIENIKDGADGIDLNNKDDYEALFSMVLGKQEGVDEGMVGTESMADGVVDGFQVKSEFDPEAFEANASNFIVQQASGSVVGPGGHTTHPGTLADPGMLTNEMLNSLAASAAAAAAATGASVNSDMAMFHIKPDPGKPKLDSGTPPTIIDADPEENVSLPMSESSDGGGEVNNPNSTTLESENITTLICEDYLVDGVCRVVGLCASKWGFVEQECTFLLVERLQRYFQERKTATVDYNWLSRIFRGLWAIGEFALRELLPYFYYIDSQTIPECLVPHFNTAGIFMNGRSDIFFYEYLYDICGDSLGPFMFSYDRKCCSL</sequence>
<dbReference type="EnsemblMetazoa" id="AMEC019684-RA">
    <property type="protein sequence ID" value="AMEC019684-PA"/>
    <property type="gene ID" value="AMEC019684"/>
</dbReference>
<dbReference type="VEuPathDB" id="VectorBase:AMEC019684"/>
<name>A0A182UFX6_9DIPT</name>
<reference evidence="2" key="2">
    <citation type="submission" date="2020-05" db="UniProtKB">
        <authorList>
            <consortium name="EnsemblMetazoa"/>
        </authorList>
    </citation>
    <scope>IDENTIFICATION</scope>
    <source>
        <strain evidence="2">CM1001059</strain>
    </source>
</reference>
<protein>
    <submittedName>
        <fullName evidence="2">Uncharacterized protein</fullName>
    </submittedName>
</protein>
<organism evidence="2 3">
    <name type="scientific">Anopheles melas</name>
    <dbReference type="NCBI Taxonomy" id="34690"/>
    <lineage>
        <taxon>Eukaryota</taxon>
        <taxon>Metazoa</taxon>
        <taxon>Ecdysozoa</taxon>
        <taxon>Arthropoda</taxon>
        <taxon>Hexapoda</taxon>
        <taxon>Insecta</taxon>
        <taxon>Pterygota</taxon>
        <taxon>Neoptera</taxon>
        <taxon>Endopterygota</taxon>
        <taxon>Diptera</taxon>
        <taxon>Nematocera</taxon>
        <taxon>Culicoidea</taxon>
        <taxon>Culicidae</taxon>
        <taxon>Anophelinae</taxon>
        <taxon>Anopheles</taxon>
    </lineage>
</organism>
<evidence type="ECO:0000313" key="3">
    <source>
        <dbReference type="Proteomes" id="UP000075902"/>
    </source>
</evidence>
<feature type="region of interest" description="Disordered" evidence="1">
    <location>
        <begin position="511"/>
        <end position="536"/>
    </location>
</feature>
<proteinExistence type="predicted"/>
<reference evidence="3" key="1">
    <citation type="submission" date="2014-01" db="EMBL/GenBank/DDBJ databases">
        <title>The Genome Sequence of Anopheles melas CM1001059_A (V2).</title>
        <authorList>
            <consortium name="The Broad Institute Genomics Platform"/>
            <person name="Neafsey D.E."/>
            <person name="Besansky N."/>
            <person name="Howell P."/>
            <person name="Walton C."/>
            <person name="Young S.K."/>
            <person name="Zeng Q."/>
            <person name="Gargeya S."/>
            <person name="Fitzgerald M."/>
            <person name="Haas B."/>
            <person name="Abouelleil A."/>
            <person name="Allen A.W."/>
            <person name="Alvarado L."/>
            <person name="Arachchi H.M."/>
            <person name="Berlin A.M."/>
            <person name="Chapman S.B."/>
            <person name="Gainer-Dewar J."/>
            <person name="Goldberg J."/>
            <person name="Griggs A."/>
            <person name="Gujja S."/>
            <person name="Hansen M."/>
            <person name="Howarth C."/>
            <person name="Imamovic A."/>
            <person name="Ireland A."/>
            <person name="Larimer J."/>
            <person name="McCowan C."/>
            <person name="Murphy C."/>
            <person name="Pearson M."/>
            <person name="Poon T.W."/>
            <person name="Priest M."/>
            <person name="Roberts A."/>
            <person name="Saif S."/>
            <person name="Shea T."/>
            <person name="Sisk P."/>
            <person name="Sykes S."/>
            <person name="Wortman J."/>
            <person name="Nusbaum C."/>
            <person name="Birren B."/>
        </authorList>
    </citation>
    <scope>NUCLEOTIDE SEQUENCE [LARGE SCALE GENOMIC DNA]</scope>
    <source>
        <strain evidence="3">CM1001059</strain>
    </source>
</reference>
<dbReference type="Proteomes" id="UP000075902">
    <property type="component" value="Unassembled WGS sequence"/>
</dbReference>
<accession>A0A182UFX6</accession>
<dbReference type="STRING" id="34690.A0A182UFX6"/>